<evidence type="ECO:0000256" key="1">
    <source>
        <dbReference type="ARBA" id="ARBA00004365"/>
    </source>
</evidence>
<dbReference type="GO" id="GO:0005198">
    <property type="term" value="F:structural molecule activity"/>
    <property type="evidence" value="ECO:0007669"/>
    <property type="project" value="InterPro"/>
</dbReference>
<dbReference type="EMBL" id="LAZR01035537">
    <property type="protein sequence ID" value="KKL27243.1"/>
    <property type="molecule type" value="Genomic_DNA"/>
</dbReference>
<reference evidence="7" key="1">
    <citation type="journal article" date="2015" name="Nature">
        <title>Complex archaea that bridge the gap between prokaryotes and eukaryotes.</title>
        <authorList>
            <person name="Spang A."/>
            <person name="Saw J.H."/>
            <person name="Jorgensen S.L."/>
            <person name="Zaremba-Niedzwiedzka K."/>
            <person name="Martijn J."/>
            <person name="Lind A.E."/>
            <person name="van Eijk R."/>
            <person name="Schleper C."/>
            <person name="Guy L."/>
            <person name="Ettema T.J."/>
        </authorList>
    </citation>
    <scope>NUCLEOTIDE SEQUENCE</scope>
</reference>
<evidence type="ECO:0000313" key="7">
    <source>
        <dbReference type="EMBL" id="KKL27243.1"/>
    </source>
</evidence>
<comment type="caution">
    <text evidence="7">The sequence shown here is derived from an EMBL/GenBank/DDBJ whole genome shotgun (WGS) entry which is preliminary data.</text>
</comment>
<evidence type="ECO:0000256" key="5">
    <source>
        <dbReference type="ARBA" id="ARBA00023143"/>
    </source>
</evidence>
<evidence type="ECO:0000256" key="3">
    <source>
        <dbReference type="ARBA" id="ARBA00009677"/>
    </source>
</evidence>
<dbReference type="PANTHER" id="PTHR30033">
    <property type="entry name" value="FLAGELLAR HOOK-ASSOCIATED PROTEIN 1"/>
    <property type="match status" value="1"/>
</dbReference>
<feature type="domain" description="Flagellar hook-associated protein FlgK helical" evidence="6">
    <location>
        <begin position="24"/>
        <end position="246"/>
    </location>
</feature>
<dbReference type="AlphaFoldDB" id="A0A0F9ETY0"/>
<protein>
    <recommendedName>
        <fullName evidence="6">Flagellar hook-associated protein FlgK helical domain-containing protein</fullName>
    </recommendedName>
</protein>
<dbReference type="GO" id="GO:0005576">
    <property type="term" value="C:extracellular region"/>
    <property type="evidence" value="ECO:0007669"/>
    <property type="project" value="UniProtKB-SubCell"/>
</dbReference>
<evidence type="ECO:0000256" key="4">
    <source>
        <dbReference type="ARBA" id="ARBA00022525"/>
    </source>
</evidence>
<comment type="subcellular location">
    <subcellularLocation>
        <location evidence="1">Bacterial flagellum</location>
    </subcellularLocation>
    <subcellularLocation>
        <location evidence="2">Secreted</location>
    </subcellularLocation>
</comment>
<evidence type="ECO:0000259" key="6">
    <source>
        <dbReference type="Pfam" id="PF22638"/>
    </source>
</evidence>
<proteinExistence type="inferred from homology"/>
<evidence type="ECO:0000256" key="2">
    <source>
        <dbReference type="ARBA" id="ARBA00004613"/>
    </source>
</evidence>
<name>A0A0F9ETY0_9ZZZZ</name>
<dbReference type="Pfam" id="PF22638">
    <property type="entry name" value="FlgK_D1"/>
    <property type="match status" value="1"/>
</dbReference>
<gene>
    <name evidence="7" type="ORF">LCGC14_2387130</name>
</gene>
<keyword evidence="4" id="KW-0964">Secreted</keyword>
<dbReference type="InterPro" id="IPR002371">
    <property type="entry name" value="FlgK"/>
</dbReference>
<dbReference type="InterPro" id="IPR053927">
    <property type="entry name" value="FlgK_helical"/>
</dbReference>
<dbReference type="SUPFAM" id="SSF64518">
    <property type="entry name" value="Phase 1 flagellin"/>
    <property type="match status" value="1"/>
</dbReference>
<dbReference type="GO" id="GO:0044780">
    <property type="term" value="P:bacterial-type flagellum assembly"/>
    <property type="evidence" value="ECO:0007669"/>
    <property type="project" value="InterPro"/>
</dbReference>
<dbReference type="GO" id="GO:0009424">
    <property type="term" value="C:bacterial-type flagellum hook"/>
    <property type="evidence" value="ECO:0007669"/>
    <property type="project" value="InterPro"/>
</dbReference>
<accession>A0A0F9ETY0</accession>
<keyword evidence="5" id="KW-0975">Bacterial flagellum</keyword>
<organism evidence="7">
    <name type="scientific">marine sediment metagenome</name>
    <dbReference type="NCBI Taxonomy" id="412755"/>
    <lineage>
        <taxon>unclassified sequences</taxon>
        <taxon>metagenomes</taxon>
        <taxon>ecological metagenomes</taxon>
    </lineage>
</organism>
<comment type="similarity">
    <text evidence="3">Belongs to the flagella basal body rod proteins family.</text>
</comment>
<sequence>MLEGELLRLEPLLSQASQELLTLRSVESALGELGADGLMAAITRFFDSLQELAAQPDGRALQEQAIWAADTLARHFGDLGRSLRDLDQHLRVEGQDLVSQVNNLTSEIATLNGEVEHLTRRGGNPNLLLDRRDQAIAELSELMEVRVDQVADRAGVVNVVAFGTPLVVGNTATELEIGTVDDGGLGISVKDAGHYSADLSGGRLGGLFSLVNTILPEVRTKLDTLAGEIIHNINVYHVQGVGTAGDFTSITGWRVSDQALDTWDAWGTHLQAGTFYVGVTDGNDATTTRYAVSVAASDTAVTIAAKLDALDGLTATVADSALRIGVEDATRYSFEFLPAPITTLLGGWSGTAAPTASGVYTQQQDELFTFTVTAGGTLGQSQAVTVEIKNQANEVVGTLDLGLGYAVGDRLQITDELYVAFAAGTLTARPFGAGWGTAAAFGQMLRVGVALPSQNGGGVRVLQ</sequence>
<dbReference type="PANTHER" id="PTHR30033:SF2">
    <property type="entry name" value="FLAGELLAR HOOK PROTEIN"/>
    <property type="match status" value="1"/>
</dbReference>